<dbReference type="GeneID" id="63762915"/>
<reference evidence="4" key="1">
    <citation type="journal article" date="2017" name="Genome Biol.">
        <title>Comparative genomics reveals high biological diversity and specific adaptations in the industrially and medically important fungal genus Aspergillus.</title>
        <authorList>
            <person name="de Vries R.P."/>
            <person name="Riley R."/>
            <person name="Wiebenga A."/>
            <person name="Aguilar-Osorio G."/>
            <person name="Amillis S."/>
            <person name="Uchima C.A."/>
            <person name="Anderluh G."/>
            <person name="Asadollahi M."/>
            <person name="Askin M."/>
            <person name="Barry K."/>
            <person name="Battaglia E."/>
            <person name="Bayram O."/>
            <person name="Benocci T."/>
            <person name="Braus-Stromeyer S.A."/>
            <person name="Caldana C."/>
            <person name="Canovas D."/>
            <person name="Cerqueira G.C."/>
            <person name="Chen F."/>
            <person name="Chen W."/>
            <person name="Choi C."/>
            <person name="Clum A."/>
            <person name="Dos Santos R.A."/>
            <person name="Damasio A.R."/>
            <person name="Diallinas G."/>
            <person name="Emri T."/>
            <person name="Fekete E."/>
            <person name="Flipphi M."/>
            <person name="Freyberg S."/>
            <person name="Gallo A."/>
            <person name="Gournas C."/>
            <person name="Habgood R."/>
            <person name="Hainaut M."/>
            <person name="Harispe M.L."/>
            <person name="Henrissat B."/>
            <person name="Hilden K.S."/>
            <person name="Hope R."/>
            <person name="Hossain A."/>
            <person name="Karabika E."/>
            <person name="Karaffa L."/>
            <person name="Karanyi Z."/>
            <person name="Krasevec N."/>
            <person name="Kuo A."/>
            <person name="Kusch H."/>
            <person name="LaButti K."/>
            <person name="Lagendijk E.L."/>
            <person name="Lapidus A."/>
            <person name="Levasseur A."/>
            <person name="Lindquist E."/>
            <person name="Lipzen A."/>
            <person name="Logrieco A.F."/>
            <person name="MacCabe A."/>
            <person name="Maekelae M.R."/>
            <person name="Malavazi I."/>
            <person name="Melin P."/>
            <person name="Meyer V."/>
            <person name="Mielnichuk N."/>
            <person name="Miskei M."/>
            <person name="Molnar A.P."/>
            <person name="Mule G."/>
            <person name="Ngan C.Y."/>
            <person name="Orejas M."/>
            <person name="Orosz E."/>
            <person name="Ouedraogo J.P."/>
            <person name="Overkamp K.M."/>
            <person name="Park H.-S."/>
            <person name="Perrone G."/>
            <person name="Piumi F."/>
            <person name="Punt P.J."/>
            <person name="Ram A.F."/>
            <person name="Ramon A."/>
            <person name="Rauscher S."/>
            <person name="Record E."/>
            <person name="Riano-Pachon D.M."/>
            <person name="Robert V."/>
            <person name="Roehrig J."/>
            <person name="Ruller R."/>
            <person name="Salamov A."/>
            <person name="Salih N.S."/>
            <person name="Samson R.A."/>
            <person name="Sandor E."/>
            <person name="Sanguinetti M."/>
            <person name="Schuetze T."/>
            <person name="Sepcic K."/>
            <person name="Shelest E."/>
            <person name="Sherlock G."/>
            <person name="Sophianopoulou V."/>
            <person name="Squina F.M."/>
            <person name="Sun H."/>
            <person name="Susca A."/>
            <person name="Todd R.B."/>
            <person name="Tsang A."/>
            <person name="Unkles S.E."/>
            <person name="van de Wiele N."/>
            <person name="van Rossen-Uffink D."/>
            <person name="Oliveira J.V."/>
            <person name="Vesth T.C."/>
            <person name="Visser J."/>
            <person name="Yu J.-H."/>
            <person name="Zhou M."/>
            <person name="Andersen M.R."/>
            <person name="Archer D.B."/>
            <person name="Baker S.E."/>
            <person name="Benoit I."/>
            <person name="Brakhage A.A."/>
            <person name="Braus G.H."/>
            <person name="Fischer R."/>
            <person name="Frisvad J.C."/>
            <person name="Goldman G.H."/>
            <person name="Houbraken J."/>
            <person name="Oakley B."/>
            <person name="Pocsi I."/>
            <person name="Scazzocchio C."/>
            <person name="Seiboth B."/>
            <person name="vanKuyk P.A."/>
            <person name="Wortman J."/>
            <person name="Dyer P.S."/>
            <person name="Grigoriev I.V."/>
        </authorList>
    </citation>
    <scope>NUCLEOTIDE SEQUENCE [LARGE SCALE GENOMIC DNA]</scope>
    <source>
        <strain evidence="4">CBS 593.65</strain>
    </source>
</reference>
<dbReference type="EMBL" id="KV878585">
    <property type="protein sequence ID" value="OJJ59970.1"/>
    <property type="molecule type" value="Genomic_DNA"/>
</dbReference>
<accession>A0A1L9TKN2</accession>
<sequence length="318" mass="34814">MSHIEVPINTSTMSLDGKGGDDQISPISSHTPSQAPQATQSPGPAQPNNKDFNHPNLAALDDLQVLPKILREGVLFVASGPALLLQAAKPGASQPSNSNLTTELTTAFHATITYIACLVFGTREEKAALLGRIRLGQPPLLTSQGLTRPDAESQLWLVATLYATATDFYQRIYGTVDYPTAEAGFAEFSTVLRHLTPTVLAQGSWPSSRNQFWKYWDEQIEGLRVSDEAQKFAAELPSRANELPGGVGYMKPFLRSVTIEMLPEKVREGYGLQSTAGTRTMYSTTIGLLKPCYPVLPKTWRSSPVQHYLEELRNQINA</sequence>
<dbReference type="STRING" id="1036612.A0A1L9TKN2"/>
<dbReference type="PANTHER" id="PTHR36151:SF3">
    <property type="entry name" value="ER-BOUND OXYGENASE MPAB_MPAB'_RUBBER OXYGENASE CATALYTIC DOMAIN-CONTAINING PROTEIN"/>
    <property type="match status" value="1"/>
</dbReference>
<evidence type="ECO:0000259" key="2">
    <source>
        <dbReference type="Pfam" id="PF09995"/>
    </source>
</evidence>
<organism evidence="3 4">
    <name type="scientific">Aspergillus sydowii CBS 593.65</name>
    <dbReference type="NCBI Taxonomy" id="1036612"/>
    <lineage>
        <taxon>Eukaryota</taxon>
        <taxon>Fungi</taxon>
        <taxon>Dikarya</taxon>
        <taxon>Ascomycota</taxon>
        <taxon>Pezizomycotina</taxon>
        <taxon>Eurotiomycetes</taxon>
        <taxon>Eurotiomycetidae</taxon>
        <taxon>Eurotiales</taxon>
        <taxon>Aspergillaceae</taxon>
        <taxon>Aspergillus</taxon>
        <taxon>Aspergillus subgen. Nidulantes</taxon>
    </lineage>
</organism>
<dbReference type="RefSeq" id="XP_040703776.1">
    <property type="nucleotide sequence ID" value="XM_040846842.1"/>
</dbReference>
<proteinExistence type="predicted"/>
<feature type="region of interest" description="Disordered" evidence="1">
    <location>
        <begin position="1"/>
        <end position="55"/>
    </location>
</feature>
<name>A0A1L9TKN2_9EURO</name>
<evidence type="ECO:0000313" key="4">
    <source>
        <dbReference type="Proteomes" id="UP000184356"/>
    </source>
</evidence>
<dbReference type="OrthoDB" id="4444391at2759"/>
<protein>
    <recommendedName>
        <fullName evidence="2">ER-bound oxygenase mpaB/mpaB'/Rubber oxygenase catalytic domain-containing protein</fullName>
    </recommendedName>
</protein>
<dbReference type="VEuPathDB" id="FungiDB:ASPSYDRAFT_44374"/>
<evidence type="ECO:0000256" key="1">
    <source>
        <dbReference type="SAM" id="MobiDB-lite"/>
    </source>
</evidence>
<feature type="compositionally biased region" description="Polar residues" evidence="1">
    <location>
        <begin position="25"/>
        <end position="50"/>
    </location>
</feature>
<dbReference type="GO" id="GO:0016491">
    <property type="term" value="F:oxidoreductase activity"/>
    <property type="evidence" value="ECO:0007669"/>
    <property type="project" value="InterPro"/>
</dbReference>
<gene>
    <name evidence="3" type="ORF">ASPSYDRAFT_44374</name>
</gene>
<dbReference type="Pfam" id="PF09995">
    <property type="entry name" value="MPAB_Lcp_cat"/>
    <property type="match status" value="1"/>
</dbReference>
<dbReference type="InterPro" id="IPR018713">
    <property type="entry name" value="MPAB/Lcp_cat_dom"/>
</dbReference>
<feature type="domain" description="ER-bound oxygenase mpaB/mpaB'/Rubber oxygenase catalytic" evidence="2">
    <location>
        <begin position="70"/>
        <end position="288"/>
    </location>
</feature>
<keyword evidence="4" id="KW-1185">Reference proteome</keyword>
<evidence type="ECO:0000313" key="3">
    <source>
        <dbReference type="EMBL" id="OJJ59970.1"/>
    </source>
</evidence>
<dbReference type="PANTHER" id="PTHR36151">
    <property type="entry name" value="BLR2777 PROTEIN"/>
    <property type="match status" value="1"/>
</dbReference>
<dbReference type="Proteomes" id="UP000184356">
    <property type="component" value="Unassembled WGS sequence"/>
</dbReference>
<dbReference type="AlphaFoldDB" id="A0A1L9TKN2"/>